<evidence type="ECO:0000256" key="2">
    <source>
        <dbReference type="ARBA" id="ARBA00022448"/>
    </source>
</evidence>
<proteinExistence type="predicted"/>
<dbReference type="RefSeq" id="XP_019034439.1">
    <property type="nucleotide sequence ID" value="XM_019173734.1"/>
</dbReference>
<evidence type="ECO:0000256" key="3">
    <source>
        <dbReference type="ARBA" id="ARBA00022692"/>
    </source>
</evidence>
<evidence type="ECO:0000313" key="9">
    <source>
        <dbReference type="EMBL" id="ODO06339.1"/>
    </source>
</evidence>
<dbReference type="InterPro" id="IPR036259">
    <property type="entry name" value="MFS_trans_sf"/>
</dbReference>
<evidence type="ECO:0000256" key="4">
    <source>
        <dbReference type="ARBA" id="ARBA00022989"/>
    </source>
</evidence>
<sequence length="411" mass="44300">MSSSSPSISLDKSAPDQQRTAQERTPESVTRPIPVERKSTNSQHAPSQDLKDHEPPPYSAFSKPTKYLIVGLGAIAAIFSPISSNIFVPAIPTLADQFHRSESDISQAITIYLVFQAITPSIFGAMSDSFGRRPLYLATLVIYLCANIGLALTPTSTYALLLVLRALQLTGGSAVIAIGYGCVADVAEPRERGTYAALFQSGALLGPALGPLIGGILTQTLGWRSIFWFLVIATGVILVPLTLILPETLRSLVGNGSIPPPKLNSSPMELYRNSKVSKKQAADGIQVEQVERPPRKPAIPTTLLLHATIRPRNHLDLLLDVFATIYAQDISPGKGGAVSASYNLVRCAFGAIGTATIQKMYKTLGAGWTFVLLTGLVAVFLPFPIAVIRNGKEWREARLQREESKKQSVEN</sequence>
<dbReference type="GO" id="GO:0022857">
    <property type="term" value="F:transmembrane transporter activity"/>
    <property type="evidence" value="ECO:0007669"/>
    <property type="project" value="InterPro"/>
</dbReference>
<evidence type="ECO:0000256" key="7">
    <source>
        <dbReference type="SAM" id="Phobius"/>
    </source>
</evidence>
<dbReference type="PANTHER" id="PTHR23502:SF51">
    <property type="entry name" value="QUINIDINE RESISTANCE PROTEIN 1-RELATED"/>
    <property type="match status" value="1"/>
</dbReference>
<feature type="compositionally biased region" description="Low complexity" evidence="6">
    <location>
        <begin position="1"/>
        <end position="12"/>
    </location>
</feature>
<comment type="subcellular location">
    <subcellularLocation>
        <location evidence="1">Membrane</location>
        <topology evidence="1">Multi-pass membrane protein</topology>
    </subcellularLocation>
</comment>
<dbReference type="OrthoDB" id="440553at2759"/>
<evidence type="ECO:0000256" key="6">
    <source>
        <dbReference type="SAM" id="MobiDB-lite"/>
    </source>
</evidence>
<dbReference type="AlphaFoldDB" id="A0A1E3JZV6"/>
<feature type="transmembrane region" description="Helical" evidence="7">
    <location>
        <begin position="134"/>
        <end position="152"/>
    </location>
</feature>
<dbReference type="SUPFAM" id="SSF103473">
    <property type="entry name" value="MFS general substrate transporter"/>
    <property type="match status" value="2"/>
</dbReference>
<name>A0A1E3JZV6_9TREE</name>
<feature type="transmembrane region" description="Helical" evidence="7">
    <location>
        <begin position="367"/>
        <end position="388"/>
    </location>
</feature>
<dbReference type="PANTHER" id="PTHR23502">
    <property type="entry name" value="MAJOR FACILITATOR SUPERFAMILY"/>
    <property type="match status" value="1"/>
</dbReference>
<keyword evidence="2" id="KW-0813">Transport</keyword>
<dbReference type="Proteomes" id="UP000094819">
    <property type="component" value="Unassembled WGS sequence"/>
</dbReference>
<dbReference type="PROSITE" id="PS50850">
    <property type="entry name" value="MFS"/>
    <property type="match status" value="1"/>
</dbReference>
<keyword evidence="10" id="KW-1185">Reference proteome</keyword>
<keyword evidence="3 7" id="KW-0812">Transmembrane</keyword>
<evidence type="ECO:0000256" key="5">
    <source>
        <dbReference type="ARBA" id="ARBA00023136"/>
    </source>
</evidence>
<accession>A0A1E3JZV6</accession>
<gene>
    <name evidence="9" type="ORF">L198_01571</name>
</gene>
<feature type="transmembrane region" description="Helical" evidence="7">
    <location>
        <begin position="226"/>
        <end position="245"/>
    </location>
</feature>
<dbReference type="InterPro" id="IPR020846">
    <property type="entry name" value="MFS_dom"/>
</dbReference>
<feature type="transmembrane region" description="Helical" evidence="7">
    <location>
        <begin position="158"/>
        <end position="183"/>
    </location>
</feature>
<dbReference type="Gene3D" id="1.20.1720.10">
    <property type="entry name" value="Multidrug resistance protein D"/>
    <property type="match status" value="1"/>
</dbReference>
<evidence type="ECO:0000313" key="10">
    <source>
        <dbReference type="Proteomes" id="UP000094819"/>
    </source>
</evidence>
<comment type="caution">
    <text evidence="9">The sequence shown here is derived from an EMBL/GenBank/DDBJ whole genome shotgun (WGS) entry which is preliminary data.</text>
</comment>
<reference evidence="9 10" key="1">
    <citation type="submission" date="2016-06" db="EMBL/GenBank/DDBJ databases">
        <title>Evolution of pathogenesis and genome organization in the Tremellales.</title>
        <authorList>
            <person name="Cuomo C."/>
            <person name="Litvintseva A."/>
            <person name="Heitman J."/>
            <person name="Chen Y."/>
            <person name="Sun S."/>
            <person name="Springer D."/>
            <person name="Dromer F."/>
            <person name="Young S."/>
            <person name="Zeng Q."/>
            <person name="Chapman S."/>
            <person name="Gujja S."/>
            <person name="Saif S."/>
            <person name="Birren B."/>
        </authorList>
    </citation>
    <scope>NUCLEOTIDE SEQUENCE [LARGE SCALE GENOMIC DNA]</scope>
    <source>
        <strain evidence="9 10">CBS 7118</strain>
    </source>
</reference>
<protein>
    <recommendedName>
        <fullName evidence="8">Major facilitator superfamily (MFS) profile domain-containing protein</fullName>
    </recommendedName>
</protein>
<evidence type="ECO:0000259" key="8">
    <source>
        <dbReference type="PROSITE" id="PS50850"/>
    </source>
</evidence>
<feature type="transmembrane region" description="Helical" evidence="7">
    <location>
        <begin position="108"/>
        <end position="127"/>
    </location>
</feature>
<feature type="region of interest" description="Disordered" evidence="6">
    <location>
        <begin position="1"/>
        <end position="57"/>
    </location>
</feature>
<dbReference type="GeneID" id="30190784"/>
<organism evidence="9 10">
    <name type="scientific">Cryptococcus wingfieldii CBS 7118</name>
    <dbReference type="NCBI Taxonomy" id="1295528"/>
    <lineage>
        <taxon>Eukaryota</taxon>
        <taxon>Fungi</taxon>
        <taxon>Dikarya</taxon>
        <taxon>Basidiomycota</taxon>
        <taxon>Agaricomycotina</taxon>
        <taxon>Tremellomycetes</taxon>
        <taxon>Tremellales</taxon>
        <taxon>Cryptococcaceae</taxon>
        <taxon>Cryptococcus</taxon>
    </lineage>
</organism>
<feature type="transmembrane region" description="Helical" evidence="7">
    <location>
        <begin position="195"/>
        <end position="214"/>
    </location>
</feature>
<keyword evidence="4 7" id="KW-1133">Transmembrane helix</keyword>
<dbReference type="FunFam" id="1.20.1720.10:FF:000009">
    <property type="entry name" value="MFS multidrug transporter"/>
    <property type="match status" value="1"/>
</dbReference>
<evidence type="ECO:0000256" key="1">
    <source>
        <dbReference type="ARBA" id="ARBA00004141"/>
    </source>
</evidence>
<feature type="domain" description="Major facilitator superfamily (MFS) profile" evidence="8">
    <location>
        <begin position="69"/>
        <end position="411"/>
    </location>
</feature>
<dbReference type="EMBL" id="AWGH01000003">
    <property type="protein sequence ID" value="ODO06339.1"/>
    <property type="molecule type" value="Genomic_DNA"/>
</dbReference>
<dbReference type="InterPro" id="IPR011701">
    <property type="entry name" value="MFS"/>
</dbReference>
<dbReference type="GO" id="GO:0005886">
    <property type="term" value="C:plasma membrane"/>
    <property type="evidence" value="ECO:0007669"/>
    <property type="project" value="TreeGrafter"/>
</dbReference>
<feature type="transmembrane region" description="Helical" evidence="7">
    <location>
        <begin position="67"/>
        <end position="88"/>
    </location>
</feature>
<keyword evidence="5 7" id="KW-0472">Membrane</keyword>
<dbReference type="Pfam" id="PF07690">
    <property type="entry name" value="MFS_1"/>
    <property type="match status" value="1"/>
</dbReference>